<dbReference type="Pfam" id="PF04794">
    <property type="entry name" value="YdjC"/>
    <property type="match status" value="1"/>
</dbReference>
<dbReference type="EC" id="3.5.1.-" evidence="6"/>
<dbReference type="Gene3D" id="3.20.20.370">
    <property type="entry name" value="Glycoside hydrolase/deacetylase"/>
    <property type="match status" value="1"/>
</dbReference>
<dbReference type="PANTHER" id="PTHR31609:SF1">
    <property type="entry name" value="CARBOHYDRATE DEACETYLASE"/>
    <property type="match status" value="1"/>
</dbReference>
<dbReference type="InterPro" id="IPR006879">
    <property type="entry name" value="YdjC-like"/>
</dbReference>
<proteinExistence type="predicted"/>
<dbReference type="GO" id="GO:0046872">
    <property type="term" value="F:metal ion binding"/>
    <property type="evidence" value="ECO:0007669"/>
    <property type="project" value="UniProtKB-KW"/>
</dbReference>
<evidence type="ECO:0000256" key="3">
    <source>
        <dbReference type="ARBA" id="ARBA00022801"/>
    </source>
</evidence>
<dbReference type="EMBL" id="VSSQ01040994">
    <property type="protein sequence ID" value="MPM94339.1"/>
    <property type="molecule type" value="Genomic_DNA"/>
</dbReference>
<comment type="caution">
    <text evidence="6">The sequence shown here is derived from an EMBL/GenBank/DDBJ whole genome shotgun (WGS) entry which is preliminary data.</text>
</comment>
<name>A0A645DYJ3_9ZZZZ</name>
<accession>A0A645DYJ3</accession>
<dbReference type="GO" id="GO:0005975">
    <property type="term" value="P:carbohydrate metabolic process"/>
    <property type="evidence" value="ECO:0007669"/>
    <property type="project" value="InterPro"/>
</dbReference>
<keyword evidence="5" id="KW-0119">Carbohydrate metabolism</keyword>
<reference evidence="6" key="1">
    <citation type="submission" date="2019-08" db="EMBL/GenBank/DDBJ databases">
        <authorList>
            <person name="Kucharzyk K."/>
            <person name="Murdoch R.W."/>
            <person name="Higgins S."/>
            <person name="Loffler F."/>
        </authorList>
    </citation>
    <scope>NUCLEOTIDE SEQUENCE</scope>
</reference>
<evidence type="ECO:0000256" key="4">
    <source>
        <dbReference type="ARBA" id="ARBA00022842"/>
    </source>
</evidence>
<evidence type="ECO:0000313" key="6">
    <source>
        <dbReference type="EMBL" id="MPM94339.1"/>
    </source>
</evidence>
<evidence type="ECO:0000256" key="5">
    <source>
        <dbReference type="ARBA" id="ARBA00023277"/>
    </source>
</evidence>
<dbReference type="AlphaFoldDB" id="A0A645DYJ3"/>
<dbReference type="SUPFAM" id="SSF88713">
    <property type="entry name" value="Glycoside hydrolase/deacetylase"/>
    <property type="match status" value="1"/>
</dbReference>
<dbReference type="GO" id="GO:0019213">
    <property type="term" value="F:deacetylase activity"/>
    <property type="evidence" value="ECO:0007669"/>
    <property type="project" value="TreeGrafter"/>
</dbReference>
<gene>
    <name evidence="6" type="primary">chbG_10</name>
    <name evidence="6" type="ORF">SDC9_141485</name>
</gene>
<dbReference type="GO" id="GO:0016787">
    <property type="term" value="F:hydrolase activity"/>
    <property type="evidence" value="ECO:0007669"/>
    <property type="project" value="UniProtKB-KW"/>
</dbReference>
<evidence type="ECO:0000256" key="2">
    <source>
        <dbReference type="ARBA" id="ARBA00022723"/>
    </source>
</evidence>
<keyword evidence="4" id="KW-0460">Magnesium</keyword>
<comment type="cofactor">
    <cofactor evidence="1">
        <name>Mg(2+)</name>
        <dbReference type="ChEBI" id="CHEBI:18420"/>
    </cofactor>
</comment>
<evidence type="ECO:0000256" key="1">
    <source>
        <dbReference type="ARBA" id="ARBA00001946"/>
    </source>
</evidence>
<keyword evidence="2" id="KW-0479">Metal-binding</keyword>
<dbReference type="PANTHER" id="PTHR31609">
    <property type="entry name" value="YDJC DEACETYLASE FAMILY MEMBER"/>
    <property type="match status" value="1"/>
</dbReference>
<sequence>MVNEPAFEEAVSLARSHPRLGVGLHLSLLCGRAALDPSEIPGLANASGGFTENPVAAGMRYFFLPHLREQLRKEIRAQFARFKESGLPLDHVNGHLHMHLHPTVFRILQDEIAAFRFNRMRLTRDPLLLNLRIAGGFYAYRLSHALIFGYLSGRARSWLQRNKVLHTERVFGLLQNGRVDEDYVLRLLQALPSGDSELYSHPSVDEFRNEFEALISPRVLASVREHGIELIRYQDL</sequence>
<organism evidence="6">
    <name type="scientific">bioreactor metagenome</name>
    <dbReference type="NCBI Taxonomy" id="1076179"/>
    <lineage>
        <taxon>unclassified sequences</taxon>
        <taxon>metagenomes</taxon>
        <taxon>ecological metagenomes</taxon>
    </lineage>
</organism>
<keyword evidence="3 6" id="KW-0378">Hydrolase</keyword>
<protein>
    <submittedName>
        <fullName evidence="6">Chitooligosaccharide deacetylase</fullName>
        <ecNumber evidence="6">3.5.1.-</ecNumber>
    </submittedName>
</protein>
<dbReference type="InterPro" id="IPR011330">
    <property type="entry name" value="Glyco_hydro/deAcase_b/a-brl"/>
</dbReference>